<dbReference type="SUPFAM" id="SSF56935">
    <property type="entry name" value="Porins"/>
    <property type="match status" value="1"/>
</dbReference>
<dbReference type="GO" id="GO:0009279">
    <property type="term" value="C:cell outer membrane"/>
    <property type="evidence" value="ECO:0007669"/>
    <property type="project" value="UniProtKB-SubCell"/>
</dbReference>
<name>A0A1I7LUD5_9BURK</name>
<accession>A0A1I7LUD5</accession>
<dbReference type="InterPro" id="IPR010104">
    <property type="entry name" value="TonB_rcpt_bac"/>
</dbReference>
<evidence type="ECO:0000313" key="10">
    <source>
        <dbReference type="Proteomes" id="UP000199391"/>
    </source>
</evidence>
<evidence type="ECO:0000256" key="1">
    <source>
        <dbReference type="ARBA" id="ARBA00004442"/>
    </source>
</evidence>
<dbReference type="AlphaFoldDB" id="A0A1I7LUD5"/>
<dbReference type="STRING" id="1035707.SAMN05216552_103822"/>
<gene>
    <name evidence="9" type="ORF">SAMN05216552_103822</name>
</gene>
<dbReference type="InterPro" id="IPR012910">
    <property type="entry name" value="Plug_dom"/>
</dbReference>
<dbReference type="InterPro" id="IPR000531">
    <property type="entry name" value="Beta-barrel_TonB"/>
</dbReference>
<keyword evidence="9" id="KW-0675">Receptor</keyword>
<feature type="chain" id="PRO_5011659750" evidence="6">
    <location>
        <begin position="36"/>
        <end position="1056"/>
    </location>
</feature>
<keyword evidence="6" id="KW-0732">Signal</keyword>
<evidence type="ECO:0000256" key="2">
    <source>
        <dbReference type="ARBA" id="ARBA00009810"/>
    </source>
</evidence>
<keyword evidence="4" id="KW-0998">Cell outer membrane</keyword>
<dbReference type="InterPro" id="IPR037066">
    <property type="entry name" value="Plug_dom_sf"/>
</dbReference>
<evidence type="ECO:0000259" key="7">
    <source>
        <dbReference type="Pfam" id="PF00593"/>
    </source>
</evidence>
<comment type="similarity">
    <text evidence="2 5">Belongs to the TonB-dependent receptor family.</text>
</comment>
<dbReference type="EMBL" id="FPBO01000038">
    <property type="protein sequence ID" value="SFV13294.1"/>
    <property type="molecule type" value="Genomic_DNA"/>
</dbReference>
<evidence type="ECO:0000256" key="3">
    <source>
        <dbReference type="ARBA" id="ARBA00023136"/>
    </source>
</evidence>
<keyword evidence="5" id="KW-0798">TonB box</keyword>
<evidence type="ECO:0000259" key="8">
    <source>
        <dbReference type="Pfam" id="PF07715"/>
    </source>
</evidence>
<dbReference type="PANTHER" id="PTHR40980:SF3">
    <property type="entry name" value="TONB-DEPENDENT RECEPTOR-LIKE BETA-BARREL DOMAIN-CONTAINING PROTEIN"/>
    <property type="match status" value="1"/>
</dbReference>
<dbReference type="Pfam" id="PF00593">
    <property type="entry name" value="TonB_dep_Rec_b-barrel"/>
    <property type="match status" value="1"/>
</dbReference>
<dbReference type="PANTHER" id="PTHR40980">
    <property type="entry name" value="PLUG DOMAIN-CONTAINING PROTEIN"/>
    <property type="match status" value="1"/>
</dbReference>
<evidence type="ECO:0000256" key="6">
    <source>
        <dbReference type="SAM" id="SignalP"/>
    </source>
</evidence>
<dbReference type="Pfam" id="PF07715">
    <property type="entry name" value="Plug"/>
    <property type="match status" value="1"/>
</dbReference>
<dbReference type="OrthoDB" id="5476657at2"/>
<reference evidence="10" key="1">
    <citation type="submission" date="2016-10" db="EMBL/GenBank/DDBJ databases">
        <authorList>
            <person name="Varghese N."/>
            <person name="Submissions S."/>
        </authorList>
    </citation>
    <scope>NUCLEOTIDE SEQUENCE [LARGE SCALE GENOMIC DNA]</scope>
    <source>
        <strain evidence="10">CGMCC 1.11014</strain>
    </source>
</reference>
<dbReference type="InterPro" id="IPR036942">
    <property type="entry name" value="Beta-barrel_TonB_sf"/>
</dbReference>
<comment type="subcellular location">
    <subcellularLocation>
        <location evidence="1 5">Cell outer membrane</location>
    </subcellularLocation>
</comment>
<evidence type="ECO:0000256" key="5">
    <source>
        <dbReference type="RuleBase" id="RU003357"/>
    </source>
</evidence>
<feature type="domain" description="TonB-dependent receptor plug" evidence="8">
    <location>
        <begin position="70"/>
        <end position="180"/>
    </location>
</feature>
<dbReference type="Gene3D" id="2.170.130.10">
    <property type="entry name" value="TonB-dependent receptor, plug domain"/>
    <property type="match status" value="1"/>
</dbReference>
<evidence type="ECO:0000256" key="4">
    <source>
        <dbReference type="ARBA" id="ARBA00023237"/>
    </source>
</evidence>
<organism evidence="9 10">
    <name type="scientific">Pseudoduganella namucuonensis</name>
    <dbReference type="NCBI Taxonomy" id="1035707"/>
    <lineage>
        <taxon>Bacteria</taxon>
        <taxon>Pseudomonadati</taxon>
        <taxon>Pseudomonadota</taxon>
        <taxon>Betaproteobacteria</taxon>
        <taxon>Burkholderiales</taxon>
        <taxon>Oxalobacteraceae</taxon>
        <taxon>Telluria group</taxon>
        <taxon>Pseudoduganella</taxon>
    </lineage>
</organism>
<proteinExistence type="inferred from homology"/>
<dbReference type="NCBIfam" id="TIGR01782">
    <property type="entry name" value="TonB-Xanth-Caul"/>
    <property type="match status" value="1"/>
</dbReference>
<feature type="domain" description="TonB-dependent receptor-like beta-barrel" evidence="7">
    <location>
        <begin position="516"/>
        <end position="1021"/>
    </location>
</feature>
<dbReference type="Gene3D" id="2.40.170.20">
    <property type="entry name" value="TonB-dependent receptor, beta-barrel domain"/>
    <property type="match status" value="1"/>
</dbReference>
<dbReference type="Proteomes" id="UP000199391">
    <property type="component" value="Unassembled WGS sequence"/>
</dbReference>
<protein>
    <submittedName>
        <fullName evidence="9">TonB-dependent receptor</fullName>
    </submittedName>
</protein>
<keyword evidence="10" id="KW-1185">Reference proteome</keyword>
<feature type="signal peptide" evidence="6">
    <location>
        <begin position="1"/>
        <end position="35"/>
    </location>
</feature>
<keyword evidence="3 5" id="KW-0472">Membrane</keyword>
<sequence>MSSMGTTMKRKPFKMTALAFAAAQLALLYSGGALAQADAPAAEPVAKEGAAVTVVVTGQRRQVETAQRLKQEAEQIVDSVVADEAGKLPDKSITEVLQRVVGVTMDRNRSRTGSTLAANGLGFDVEGSGVQIRGLSWGSSTLNGRESFSAGWPGRELSWGDVPPELMAGVDVYKNPSAELVEGGISGQINLRTRLPFDSKGQHGAISASNNYAVLGKKNSPAISGLYSNRWSTDLGEVGVLVDLSYGKSTSRYDSIDQSAYYPRSNLVAGKTVWVPVSASWGTGTGESERAGLYGALQWKKNGKESSLTYFDSAFRSTSTGTNIFAGGEDPYLTRYGDAQYDSNGVFQSGVLSYPIGGQGANQFAAGGLKMGTTRNYNSAKGRTRELAWNLKAKIDESWSFQTDLQWVHATNSGEGGMLNLGTFVPSMGVDVAGSRPVFSFDENSRKFLTNAGNYYWDISQPDTNKAEADLYAWKTDGRFNFDHPVLRDVRFGVRLTERSSTKHKNSGTGWKSYAEPWAVQPTKVAGQLPNPADLGWQRSNYGYLSDPRYAALGSVEQYAFPNFFNGRMSSPPAIVVPTMAMVKDKPAAYRQLLTALRLNCEDANAIKGTTNDCTTVANDWRPDGFDDSNPKNISEHSEGTQAIYGTLRFGFEDLKFPVEGNAGARVVRTNTVAHGYTVFKPTYGETTPPSVPRFGEVDEPLDVKSSHIDVIPSLNLKVNLTDKLQSRLALSRGIYRPGFDQLQEYITLSQKVTMDSAGQNVSMVTYTGNNDGNAHLKPLKSNNVDISLEWYPRSGQSLTAVLFYKKVKDIILSETYTRTIKDLAGNEQDFRVTGPANAAKLWLAGVELAGSTYLDGLPGLAERLPDWAKGFGVSANYTYLDGEQELYHPFKMPYCPGGGSSIAGNLYGCDINGLPFKDLPVPYMSKSAFNLGFMYDRGPVSARLAYSWRSRTLLATGVYGASGDRGTSADPARIAANGGVAPTDVVWGLPVWQEAVGQWDAGVNYRFSDHLWGSFNVSNLTNVVTKQTHQQAPGDMGRAWFDPGRSFRVSMGYNF</sequence>
<evidence type="ECO:0000313" key="9">
    <source>
        <dbReference type="EMBL" id="SFV13294.1"/>
    </source>
</evidence>